<proteinExistence type="predicted"/>
<protein>
    <submittedName>
        <fullName evidence="1">Uncharacterized protein</fullName>
    </submittedName>
</protein>
<dbReference type="EMBL" id="PP848842">
    <property type="protein sequence ID" value="XCG96130.1"/>
    <property type="molecule type" value="Genomic_DNA"/>
</dbReference>
<sequence>MTTLVLTFMFADAYDEQDKEFDSLNQVETWLNGQRETDFAYIELFDVNLSIDSNIVGWSAILQYINENTGEVKEPI</sequence>
<reference evidence="1" key="1">
    <citation type="submission" date="2024-05" db="EMBL/GenBank/DDBJ databases">
        <authorList>
            <person name="Ferriol-Gonzalez C."/>
            <person name="Concha-Eloko R."/>
            <person name="Bernabeu-Gimeno M."/>
            <person name="Fernandez-Cuenca F."/>
            <person name="Canada-Garcia J.E."/>
            <person name="Garcia-Cobos S."/>
            <person name="Sanjuan R."/>
            <person name="Domingo-Calap P."/>
        </authorList>
    </citation>
    <scope>NUCLEOTIDE SEQUENCE</scope>
</reference>
<evidence type="ECO:0000313" key="1">
    <source>
        <dbReference type="EMBL" id="XCG96130.1"/>
    </source>
</evidence>
<organism evidence="1">
    <name type="scientific">Klebsiella phage vB_Kpn16-P2</name>
    <dbReference type="NCBI Taxonomy" id="3230846"/>
    <lineage>
        <taxon>Viruses</taxon>
    </lineage>
</organism>
<gene>
    <name evidence="1" type="ORF">vBKpn16P2_15</name>
</gene>
<name>A0AAU8EBS8_9VIRU</name>
<accession>A0AAU8EBS8</accession>